<accession>A0A2Z6E8X1</accession>
<protein>
    <submittedName>
        <fullName evidence="2">Uncharacterized protein</fullName>
    </submittedName>
</protein>
<evidence type="ECO:0000313" key="1">
    <source>
        <dbReference type="EMBL" id="BBD81061.1"/>
    </source>
</evidence>
<dbReference type="KEGG" id="rbd:ALSL_2483"/>
<dbReference type="KEGG" id="rbd:ALSL_2464"/>
<organism evidence="2 4">
    <name type="scientific">Aerosticca soli</name>
    <dbReference type="NCBI Taxonomy" id="2010829"/>
    <lineage>
        <taxon>Bacteria</taxon>
        <taxon>Pseudomonadati</taxon>
        <taxon>Pseudomonadota</taxon>
        <taxon>Gammaproteobacteria</taxon>
        <taxon>Lysobacterales</taxon>
        <taxon>Rhodanobacteraceae</taxon>
        <taxon>Aerosticca</taxon>
    </lineage>
</organism>
<evidence type="ECO:0000313" key="2">
    <source>
        <dbReference type="EMBL" id="BBD81088.1"/>
    </source>
</evidence>
<name>A0A2Z6E8X1_9GAMM</name>
<proteinExistence type="predicted"/>
<reference evidence="2" key="3">
    <citation type="journal article" date="2020" name="Arch. Microbiol.">
        <title>Aerosticca soli gen. nov., sp. nov., an aerobic gammaproteobacterium isolated from crude oil-contaminated soil.</title>
        <authorList>
            <person name="Watanabe M."/>
            <person name="Kojima H."/>
            <person name="Fukui M."/>
        </authorList>
    </citation>
    <scope>NUCLEOTIDE SEQUENCE</scope>
    <source>
        <strain evidence="2">Dysh456</strain>
    </source>
</reference>
<dbReference type="EMBL" id="AP018560">
    <property type="protein sequence ID" value="BBD81088.1"/>
    <property type="molecule type" value="Genomic_DNA"/>
</dbReference>
<evidence type="ECO:0000313" key="3">
    <source>
        <dbReference type="EMBL" id="BBD81107.1"/>
    </source>
</evidence>
<reference evidence="4" key="2">
    <citation type="submission" date="2018-06" db="EMBL/GenBank/DDBJ databases">
        <title>Genome sequence of Rhodanobacteraceae bacterium strain Dysh456.</title>
        <authorList>
            <person name="Fukui M."/>
        </authorList>
    </citation>
    <scope>NUCLEOTIDE SEQUENCE [LARGE SCALE GENOMIC DNA]</scope>
    <source>
        <strain evidence="4">Dysh456</strain>
    </source>
</reference>
<reference evidence="4" key="1">
    <citation type="submission" date="2018-04" db="EMBL/GenBank/DDBJ databases">
        <authorList>
            <person name="Watanabe M."/>
            <person name="Kojima H."/>
        </authorList>
    </citation>
    <scope>NUCLEOTIDE SEQUENCE [LARGE SCALE GENOMIC DNA]</scope>
    <source>
        <strain evidence="4">Dysh456</strain>
    </source>
</reference>
<dbReference type="KEGG" id="rbd:ALSL_2437"/>
<evidence type="ECO:0000313" key="4">
    <source>
        <dbReference type="Proteomes" id="UP000270530"/>
    </source>
</evidence>
<gene>
    <name evidence="1" type="ORF">ALSL_2437</name>
    <name evidence="2" type="ORF">ALSL_2464</name>
    <name evidence="3" type="ORF">ALSL_2483</name>
</gene>
<dbReference type="RefSeq" id="WP_083460479.1">
    <property type="nucleotide sequence ID" value="NZ_AP018560.1"/>
</dbReference>
<dbReference type="Proteomes" id="UP000270530">
    <property type="component" value="Chromosome"/>
</dbReference>
<dbReference type="EMBL" id="AP018560">
    <property type="protein sequence ID" value="BBD81107.1"/>
    <property type="molecule type" value="Genomic_DNA"/>
</dbReference>
<dbReference type="EMBL" id="AP018560">
    <property type="protein sequence ID" value="BBD81061.1"/>
    <property type="molecule type" value="Genomic_DNA"/>
</dbReference>
<dbReference type="OrthoDB" id="2373648at2"/>
<dbReference type="AlphaFoldDB" id="A0A2Z6E8X1"/>
<keyword evidence="4" id="KW-1185">Reference proteome</keyword>
<sequence length="201" mass="22448">MKTLLRNEDALGNGAESAVLTGAPYSVRVVIEGVADLLFHRWNCEAVDAKAKATKNSAAKKTDDIESYVYRDNQGQLCLPGEYLRQALIGAAKFKQDPRSPRKSAQDITKAGVVSLTHLASLGTDRWDYEDRRRVVVQRAGVNRVRPAMRAGWRAEFDLMVVLPEYLDRAWIKDSLDMAGRLIGVGDFRPTFGRFTVVSFE</sequence>